<feature type="domain" description="Bromo" evidence="4">
    <location>
        <begin position="91"/>
        <end position="161"/>
    </location>
</feature>
<dbReference type="Gene3D" id="1.20.920.10">
    <property type="entry name" value="Bromodomain-like"/>
    <property type="match status" value="1"/>
</dbReference>
<accession>A0A6A4ILA9</accession>
<evidence type="ECO:0000256" key="3">
    <source>
        <dbReference type="SAM" id="MobiDB-lite"/>
    </source>
</evidence>
<dbReference type="InterPro" id="IPR001487">
    <property type="entry name" value="Bromodomain"/>
</dbReference>
<reference evidence="5" key="1">
    <citation type="journal article" date="2019" name="Environ. Microbiol.">
        <title>Fungal ecological strategies reflected in gene transcription - a case study of two litter decomposers.</title>
        <authorList>
            <person name="Barbi F."/>
            <person name="Kohler A."/>
            <person name="Barry K."/>
            <person name="Baskaran P."/>
            <person name="Daum C."/>
            <person name="Fauchery L."/>
            <person name="Ihrmark K."/>
            <person name="Kuo A."/>
            <person name="LaButti K."/>
            <person name="Lipzen A."/>
            <person name="Morin E."/>
            <person name="Grigoriev I.V."/>
            <person name="Henrissat B."/>
            <person name="Lindahl B."/>
            <person name="Martin F."/>
        </authorList>
    </citation>
    <scope>NUCLEOTIDE SEQUENCE</scope>
    <source>
        <strain evidence="5">JB14</strain>
    </source>
</reference>
<evidence type="ECO:0000313" key="6">
    <source>
        <dbReference type="Proteomes" id="UP000799118"/>
    </source>
</evidence>
<dbReference type="EMBL" id="ML769383">
    <property type="protein sequence ID" value="KAE9411219.1"/>
    <property type="molecule type" value="Genomic_DNA"/>
</dbReference>
<feature type="region of interest" description="Disordered" evidence="3">
    <location>
        <begin position="47"/>
        <end position="75"/>
    </location>
</feature>
<feature type="region of interest" description="Disordered" evidence="3">
    <location>
        <begin position="1"/>
        <end position="33"/>
    </location>
</feature>
<organism evidence="5 6">
    <name type="scientific">Gymnopus androsaceus JB14</name>
    <dbReference type="NCBI Taxonomy" id="1447944"/>
    <lineage>
        <taxon>Eukaryota</taxon>
        <taxon>Fungi</taxon>
        <taxon>Dikarya</taxon>
        <taxon>Basidiomycota</taxon>
        <taxon>Agaricomycotina</taxon>
        <taxon>Agaricomycetes</taxon>
        <taxon>Agaricomycetidae</taxon>
        <taxon>Agaricales</taxon>
        <taxon>Marasmiineae</taxon>
        <taxon>Omphalotaceae</taxon>
        <taxon>Gymnopus</taxon>
    </lineage>
</organism>
<feature type="compositionally biased region" description="Acidic residues" evidence="3">
    <location>
        <begin position="1"/>
        <end position="15"/>
    </location>
</feature>
<sequence>MDEDFEDILSVDDIDIDSRPDSPQEPSKRLGSGLTLVLPSLKSIQQAKAGKKSKSKAFHFGDASPKPKRPPRPAKLKPLKEVLAKLIANIKKKDDYGFFLEPVDVKQVPGYSDLVKTPMDFGTIGNKVARGKYRSLDDFTNDVRLVTSNAKIFNPPGTIYHTEADKIETWALDHIEKASSTVLQYETDWNLDPEKEDSGDANIEDENDPNGPSTDMGTPGPSELQLGVRRSTRGPYKKSTTGNNTQKGQGLSESSDLAKTMLDLKLKGKRYKTKKERLRIEKEGPPFRSDGSLDYYQMEDPFLLFTDLVPTPFSRPLLTPIYSPGSVPLTRNIYQPAPPKSRHWVVTRNTNYRRGKDREDENDGSLDSDWKVAREAHATDFGSFALLAGELAEEMKRRGISGDDEQRAMEIIKDSLDCCASQPSTTIVPASPLTLEESSYWSTALAAEAEDHIRDVVYGGIEGLAYVRSLAEFVSPPEENLATHENTLLGMPLATWVERNIVDPLTGYQHSILRDSACQLPPHFA</sequence>
<evidence type="ECO:0000259" key="4">
    <source>
        <dbReference type="PROSITE" id="PS50014"/>
    </source>
</evidence>
<dbReference type="GO" id="GO:0006325">
    <property type="term" value="P:chromatin organization"/>
    <property type="evidence" value="ECO:0007669"/>
    <property type="project" value="UniProtKB-ARBA"/>
</dbReference>
<dbReference type="SUPFAM" id="SSF47370">
    <property type="entry name" value="Bromodomain"/>
    <property type="match status" value="1"/>
</dbReference>
<dbReference type="PROSITE" id="PS50014">
    <property type="entry name" value="BROMODOMAIN_2"/>
    <property type="match status" value="1"/>
</dbReference>
<dbReference type="CDD" id="cd04369">
    <property type="entry name" value="Bromodomain"/>
    <property type="match status" value="1"/>
</dbReference>
<evidence type="ECO:0000256" key="2">
    <source>
        <dbReference type="PROSITE-ProRule" id="PRU00035"/>
    </source>
</evidence>
<dbReference type="InterPro" id="IPR036427">
    <property type="entry name" value="Bromodomain-like_sf"/>
</dbReference>
<feature type="compositionally biased region" description="Acidic residues" evidence="3">
    <location>
        <begin position="199"/>
        <end position="208"/>
    </location>
</feature>
<dbReference type="GO" id="GO:0005634">
    <property type="term" value="C:nucleus"/>
    <property type="evidence" value="ECO:0007669"/>
    <property type="project" value="TreeGrafter"/>
</dbReference>
<keyword evidence="1 2" id="KW-0103">Bromodomain</keyword>
<feature type="compositionally biased region" description="Polar residues" evidence="3">
    <location>
        <begin position="238"/>
        <end position="256"/>
    </location>
</feature>
<dbReference type="AlphaFoldDB" id="A0A6A4ILA9"/>
<dbReference type="PANTHER" id="PTHR22881:SF27">
    <property type="entry name" value="BROMODOMAIN CONTAINING 7_9"/>
    <property type="match status" value="1"/>
</dbReference>
<evidence type="ECO:0000313" key="5">
    <source>
        <dbReference type="EMBL" id="KAE9411219.1"/>
    </source>
</evidence>
<dbReference type="SMART" id="SM00297">
    <property type="entry name" value="BROMO"/>
    <property type="match status" value="1"/>
</dbReference>
<proteinExistence type="predicted"/>
<feature type="region of interest" description="Disordered" evidence="3">
    <location>
        <begin position="186"/>
        <end position="256"/>
    </location>
</feature>
<dbReference type="OrthoDB" id="21449at2759"/>
<feature type="compositionally biased region" description="Basic and acidic residues" evidence="3">
    <location>
        <begin position="16"/>
        <end position="28"/>
    </location>
</feature>
<name>A0A6A4ILA9_9AGAR</name>
<keyword evidence="6" id="KW-1185">Reference proteome</keyword>
<protein>
    <recommendedName>
        <fullName evidence="4">Bromo domain-containing protein</fullName>
    </recommendedName>
</protein>
<gene>
    <name evidence="5" type="ORF">BT96DRAFT_982993</name>
</gene>
<dbReference type="GO" id="GO:0006357">
    <property type="term" value="P:regulation of transcription by RNA polymerase II"/>
    <property type="evidence" value="ECO:0007669"/>
    <property type="project" value="TreeGrafter"/>
</dbReference>
<dbReference type="PRINTS" id="PR00503">
    <property type="entry name" value="BROMODOMAIN"/>
</dbReference>
<dbReference type="PANTHER" id="PTHR22881">
    <property type="entry name" value="BROMODOMAIN CONTAINING PROTEIN"/>
    <property type="match status" value="1"/>
</dbReference>
<dbReference type="Proteomes" id="UP000799118">
    <property type="component" value="Unassembled WGS sequence"/>
</dbReference>
<dbReference type="Pfam" id="PF00439">
    <property type="entry name" value="Bromodomain"/>
    <property type="match status" value="1"/>
</dbReference>
<feature type="compositionally biased region" description="Basic residues" evidence="3">
    <location>
        <begin position="66"/>
        <end position="75"/>
    </location>
</feature>
<dbReference type="InterPro" id="IPR051831">
    <property type="entry name" value="Bromodomain_contain_prot"/>
</dbReference>
<evidence type="ECO:0000256" key="1">
    <source>
        <dbReference type="ARBA" id="ARBA00023117"/>
    </source>
</evidence>